<dbReference type="EMBL" id="CP023777">
    <property type="protein sequence ID" value="ATL48911.1"/>
    <property type="molecule type" value="Genomic_DNA"/>
</dbReference>
<dbReference type="GO" id="GO:0008168">
    <property type="term" value="F:methyltransferase activity"/>
    <property type="evidence" value="ECO:0007669"/>
    <property type="project" value="UniProtKB-KW"/>
</dbReference>
<dbReference type="KEGG" id="cbae:COR50_18020"/>
<feature type="domain" description="TfoX N-terminal" evidence="1">
    <location>
        <begin position="22"/>
        <end position="104"/>
    </location>
</feature>
<sequence>MAYNILLADKLRVYLSNIPGIKIEEKRMFGGLAFMVNGKMCINVSGERLMCRFDPKHADEISSKAGFQPMYMKGKLYDGYCYVDPEGFKKKSDFEYWVQLCLDFNDKAKSSKN</sequence>
<dbReference type="Proteomes" id="UP000220133">
    <property type="component" value="Chromosome"/>
</dbReference>
<keyword evidence="3" id="KW-1185">Reference proteome</keyword>
<gene>
    <name evidence="2" type="ORF">COR50_18020</name>
</gene>
<dbReference type="SUPFAM" id="SSF159894">
    <property type="entry name" value="YgaC/TfoX-N like"/>
    <property type="match status" value="1"/>
</dbReference>
<organism evidence="2 3">
    <name type="scientific">Chitinophaga caeni</name>
    <dbReference type="NCBI Taxonomy" id="2029983"/>
    <lineage>
        <taxon>Bacteria</taxon>
        <taxon>Pseudomonadati</taxon>
        <taxon>Bacteroidota</taxon>
        <taxon>Chitinophagia</taxon>
        <taxon>Chitinophagales</taxon>
        <taxon>Chitinophagaceae</taxon>
        <taxon>Chitinophaga</taxon>
    </lineage>
</organism>
<proteinExistence type="predicted"/>
<dbReference type="Gene3D" id="3.30.1460.30">
    <property type="entry name" value="YgaC/TfoX-N like chaperone"/>
    <property type="match status" value="1"/>
</dbReference>
<dbReference type="OrthoDB" id="214902at2"/>
<dbReference type="AlphaFoldDB" id="A0A291QYB6"/>
<dbReference type="InterPro" id="IPR007076">
    <property type="entry name" value="TfoX_N"/>
</dbReference>
<dbReference type="Pfam" id="PF04993">
    <property type="entry name" value="TfoX_N"/>
    <property type="match status" value="1"/>
</dbReference>
<evidence type="ECO:0000313" key="3">
    <source>
        <dbReference type="Proteomes" id="UP000220133"/>
    </source>
</evidence>
<keyword evidence="2" id="KW-0808">Transferase</keyword>
<reference evidence="2 3" key="1">
    <citation type="submission" date="2017-10" db="EMBL/GenBank/DDBJ databases">
        <title>Paenichitinophaga pekingensis gen. nov., sp. nov., isolated from activated sludge.</title>
        <authorList>
            <person name="Jin D."/>
            <person name="Kong X."/>
            <person name="Deng Y."/>
            <person name="Bai Z."/>
        </authorList>
    </citation>
    <scope>NUCLEOTIDE SEQUENCE [LARGE SCALE GENOMIC DNA]</scope>
    <source>
        <strain evidence="2 3">13</strain>
    </source>
</reference>
<name>A0A291QYB6_9BACT</name>
<keyword evidence="2" id="KW-0489">Methyltransferase</keyword>
<protein>
    <submittedName>
        <fullName evidence="2">RNA methyltransferase</fullName>
    </submittedName>
</protein>
<accession>A0A291QYB6</accession>
<dbReference type="GO" id="GO:0032259">
    <property type="term" value="P:methylation"/>
    <property type="evidence" value="ECO:0007669"/>
    <property type="project" value="UniProtKB-KW"/>
</dbReference>
<evidence type="ECO:0000259" key="1">
    <source>
        <dbReference type="Pfam" id="PF04993"/>
    </source>
</evidence>
<evidence type="ECO:0000313" key="2">
    <source>
        <dbReference type="EMBL" id="ATL48911.1"/>
    </source>
</evidence>
<dbReference type="RefSeq" id="WP_098195280.1">
    <property type="nucleotide sequence ID" value="NZ_CP023777.1"/>
</dbReference>